<dbReference type="PANTHER" id="PTHR21091">
    <property type="entry name" value="METHYLTETRAHYDROFOLATE:HOMOCYSTEINE METHYLTRANSFERASE RELATED"/>
    <property type="match status" value="1"/>
</dbReference>
<dbReference type="SUPFAM" id="SSF51726">
    <property type="entry name" value="UROD/MetE-like"/>
    <property type="match status" value="1"/>
</dbReference>
<protein>
    <recommendedName>
        <fullName evidence="1">Uroporphyrinogen decarboxylase (URO-D) domain-containing protein</fullName>
    </recommendedName>
</protein>
<dbReference type="GO" id="GO:0006783">
    <property type="term" value="P:heme biosynthetic process"/>
    <property type="evidence" value="ECO:0007669"/>
    <property type="project" value="TreeGrafter"/>
</dbReference>
<name>A0A4Q9M369_9APHY</name>
<feature type="domain" description="Uroporphyrinogen decarboxylase (URO-D)" evidence="1">
    <location>
        <begin position="8"/>
        <end position="65"/>
    </location>
</feature>
<sequence length="148" mass="16862">MPTFPPLKNDLILRATRGEETERAPVWVMRQAERYLLTKFLAVRAEHGLFEICRTPELGKEVTLSMGMEVLINPGQHFPDPLVTPRDTERLIKDGDVDKGLGYVYETMMHTCRALNGEVPLVGFSGTPWTRFWYMIEGGGSKTFQKCK</sequence>
<dbReference type="GO" id="GO:0004853">
    <property type="term" value="F:uroporphyrinogen decarboxylase activity"/>
    <property type="evidence" value="ECO:0007669"/>
    <property type="project" value="InterPro"/>
</dbReference>
<dbReference type="Proteomes" id="UP000292957">
    <property type="component" value="Unassembled WGS sequence"/>
</dbReference>
<gene>
    <name evidence="2" type="ORF">BD311DRAFT_812471</name>
</gene>
<feature type="domain" description="Uroporphyrinogen decarboxylase (URO-D)" evidence="1">
    <location>
        <begin position="66"/>
        <end position="147"/>
    </location>
</feature>
<dbReference type="OrthoDB" id="339900at2759"/>
<organism evidence="2">
    <name type="scientific">Dichomitus squalens</name>
    <dbReference type="NCBI Taxonomy" id="114155"/>
    <lineage>
        <taxon>Eukaryota</taxon>
        <taxon>Fungi</taxon>
        <taxon>Dikarya</taxon>
        <taxon>Basidiomycota</taxon>
        <taxon>Agaricomycotina</taxon>
        <taxon>Agaricomycetes</taxon>
        <taxon>Polyporales</taxon>
        <taxon>Polyporaceae</taxon>
        <taxon>Dichomitus</taxon>
    </lineage>
</organism>
<dbReference type="InterPro" id="IPR038071">
    <property type="entry name" value="UROD/MetE-like_sf"/>
</dbReference>
<dbReference type="GO" id="GO:0005829">
    <property type="term" value="C:cytosol"/>
    <property type="evidence" value="ECO:0007669"/>
    <property type="project" value="TreeGrafter"/>
</dbReference>
<dbReference type="InterPro" id="IPR000257">
    <property type="entry name" value="Uroporphyrinogen_deCOase"/>
</dbReference>
<evidence type="ECO:0000259" key="1">
    <source>
        <dbReference type="Pfam" id="PF01208"/>
    </source>
</evidence>
<reference evidence="2" key="1">
    <citation type="submission" date="2019-01" db="EMBL/GenBank/DDBJ databases">
        <title>Draft genome sequences of three monokaryotic isolates of the white-rot basidiomycete fungus Dichomitus squalens.</title>
        <authorList>
            <consortium name="DOE Joint Genome Institute"/>
            <person name="Lopez S.C."/>
            <person name="Andreopoulos B."/>
            <person name="Pangilinan J."/>
            <person name="Lipzen A."/>
            <person name="Riley R."/>
            <person name="Ahrendt S."/>
            <person name="Ng V."/>
            <person name="Barry K."/>
            <person name="Daum C."/>
            <person name="Grigoriev I.V."/>
            <person name="Hilden K.S."/>
            <person name="Makela M.R."/>
            <person name="de Vries R.P."/>
        </authorList>
    </citation>
    <scope>NUCLEOTIDE SEQUENCE [LARGE SCALE GENOMIC DNA]</scope>
    <source>
        <strain evidence="2">OM18370.1</strain>
    </source>
</reference>
<evidence type="ECO:0000313" key="2">
    <source>
        <dbReference type="EMBL" id="TBU21264.1"/>
    </source>
</evidence>
<dbReference type="AlphaFoldDB" id="A0A4Q9M369"/>
<dbReference type="EMBL" id="ML143639">
    <property type="protein sequence ID" value="TBU21264.1"/>
    <property type="molecule type" value="Genomic_DNA"/>
</dbReference>
<dbReference type="Pfam" id="PF01208">
    <property type="entry name" value="URO-D"/>
    <property type="match status" value="2"/>
</dbReference>
<dbReference type="Gene3D" id="3.20.20.210">
    <property type="match status" value="1"/>
</dbReference>
<proteinExistence type="predicted"/>
<accession>A0A4Q9M369</accession>
<dbReference type="PANTHER" id="PTHR21091:SF169">
    <property type="entry name" value="UROPORPHYRINOGEN DECARBOXYLASE"/>
    <property type="match status" value="1"/>
</dbReference>